<keyword evidence="1" id="KW-0812">Transmembrane</keyword>
<dbReference type="Proteomes" id="UP000232412">
    <property type="component" value="Unassembled WGS sequence"/>
</dbReference>
<dbReference type="EMBL" id="FRFC01000001">
    <property type="protein sequence ID" value="SHO42934.1"/>
    <property type="molecule type" value="Genomic_DNA"/>
</dbReference>
<keyword evidence="1" id="KW-0472">Membrane</keyword>
<proteinExistence type="predicted"/>
<evidence type="ECO:0000313" key="3">
    <source>
        <dbReference type="Proteomes" id="UP000232412"/>
    </source>
</evidence>
<keyword evidence="1" id="KW-1133">Transmembrane helix</keyword>
<name>A0A2H1EES8_9ARCH</name>
<evidence type="ECO:0000256" key="1">
    <source>
        <dbReference type="SAM" id="Phobius"/>
    </source>
</evidence>
<dbReference type="AlphaFoldDB" id="A0A2H1EES8"/>
<evidence type="ECO:0000313" key="2">
    <source>
        <dbReference type="EMBL" id="SHO42934.1"/>
    </source>
</evidence>
<feature type="transmembrane region" description="Helical" evidence="1">
    <location>
        <begin position="6"/>
        <end position="26"/>
    </location>
</feature>
<reference evidence="3" key="1">
    <citation type="submission" date="2016-12" db="EMBL/GenBank/DDBJ databases">
        <authorList>
            <person name="Herbold C."/>
        </authorList>
    </citation>
    <scope>NUCLEOTIDE SEQUENCE [LARGE SCALE GENOMIC DNA]</scope>
</reference>
<sequence>MAGIFDYIPIISAVLFGIGLVGVMVYERARTRQSTEQQEPAS</sequence>
<gene>
    <name evidence="2" type="ORF">NSIN_10225</name>
</gene>
<protein>
    <submittedName>
        <fullName evidence="2">Uncharacterized protein</fullName>
    </submittedName>
</protein>
<accession>A0A2H1EES8</accession>
<keyword evidence="3" id="KW-1185">Reference proteome</keyword>
<organism evidence="2 3">
    <name type="scientific">Nitrosotalea sinensis</name>
    <dbReference type="NCBI Taxonomy" id="1499975"/>
    <lineage>
        <taxon>Archaea</taxon>
        <taxon>Nitrososphaerota</taxon>
        <taxon>Nitrososphaeria</taxon>
        <taxon>Nitrosotaleales</taxon>
        <taxon>Nitrosotaleaceae</taxon>
        <taxon>Nitrosotalea</taxon>
    </lineage>
</organism>